<dbReference type="SUPFAM" id="SSF51735">
    <property type="entry name" value="NAD(P)-binding Rossmann-fold domains"/>
    <property type="match status" value="1"/>
</dbReference>
<organism evidence="3 4">
    <name type="scientific">Sporosarcina newyorkensis</name>
    <dbReference type="NCBI Taxonomy" id="759851"/>
    <lineage>
        <taxon>Bacteria</taxon>
        <taxon>Bacillati</taxon>
        <taxon>Bacillota</taxon>
        <taxon>Bacilli</taxon>
        <taxon>Bacillales</taxon>
        <taxon>Caryophanaceae</taxon>
        <taxon>Sporosarcina</taxon>
    </lineage>
</organism>
<evidence type="ECO:0000313" key="3">
    <source>
        <dbReference type="EMBL" id="SKA91618.1"/>
    </source>
</evidence>
<protein>
    <recommendedName>
        <fullName evidence="2">Enoyl reductase (ER) domain-containing protein</fullName>
    </recommendedName>
</protein>
<gene>
    <name evidence="3" type="ORF">SAMN04244570_1167</name>
</gene>
<dbReference type="InterPro" id="IPR011032">
    <property type="entry name" value="GroES-like_sf"/>
</dbReference>
<dbReference type="Gene3D" id="3.40.50.720">
    <property type="entry name" value="NAD(P)-binding Rossmann-like Domain"/>
    <property type="match status" value="1"/>
</dbReference>
<dbReference type="CDD" id="cd05288">
    <property type="entry name" value="PGDH"/>
    <property type="match status" value="1"/>
</dbReference>
<keyword evidence="4" id="KW-1185">Reference proteome</keyword>
<dbReference type="Pfam" id="PF00107">
    <property type="entry name" value="ADH_zinc_N"/>
    <property type="match status" value="1"/>
</dbReference>
<dbReference type="Gene3D" id="3.90.180.10">
    <property type="entry name" value="Medium-chain alcohol dehydrogenases, catalytic domain"/>
    <property type="match status" value="1"/>
</dbReference>
<dbReference type="SMART" id="SM00829">
    <property type="entry name" value="PKS_ER"/>
    <property type="match status" value="1"/>
</dbReference>
<dbReference type="SUPFAM" id="SSF50129">
    <property type="entry name" value="GroES-like"/>
    <property type="match status" value="1"/>
</dbReference>
<dbReference type="InterPro" id="IPR013149">
    <property type="entry name" value="ADH-like_C"/>
</dbReference>
<dbReference type="PANTHER" id="PTHR43205">
    <property type="entry name" value="PROSTAGLANDIN REDUCTASE"/>
    <property type="match status" value="1"/>
</dbReference>
<keyword evidence="1" id="KW-0560">Oxidoreductase</keyword>
<sequence length="342" mass="36873">MTQATQQEIYLAKRPTGLPTMEDFNFVERPIPTLKDKEVLIRTLYVSVDPYMRGRMQDAKSYIPPFKLDEVIVGGVVGEVSKSNSDAFQPGDVVVGNLNWAEYTAAMEKDIRKIDPSIAPITTHLGILGMPGLTAYFGLLDIGKPQKGETVVVSGAAGAVGSIVGQIAKMKGAKVVGIAGSDEKVDYLKSELGFDEAVNYKNDSFQQDLENAASDGVDIYFDNVGGEVTDAVFRLLNKHARIPLCGAISSYNKEGQDVGPRLQSAMIKTSALMKGFTVGDYSADFGTAAADLGKWLAEGKLKYNETIVEGFENIPNAFLGLFEGTNLGKQLVKVADPEITKL</sequence>
<evidence type="ECO:0000256" key="1">
    <source>
        <dbReference type="ARBA" id="ARBA00023002"/>
    </source>
</evidence>
<dbReference type="GO" id="GO:0016628">
    <property type="term" value="F:oxidoreductase activity, acting on the CH-CH group of donors, NAD or NADP as acceptor"/>
    <property type="evidence" value="ECO:0007669"/>
    <property type="project" value="InterPro"/>
</dbReference>
<feature type="domain" description="Enoyl reductase (ER)" evidence="2">
    <location>
        <begin position="19"/>
        <end position="332"/>
    </location>
</feature>
<evidence type="ECO:0000259" key="2">
    <source>
        <dbReference type="SMART" id="SM00829"/>
    </source>
</evidence>
<dbReference type="AlphaFoldDB" id="A0A1T4XR47"/>
<dbReference type="Proteomes" id="UP000190042">
    <property type="component" value="Unassembled WGS sequence"/>
</dbReference>
<dbReference type="InterPro" id="IPR036291">
    <property type="entry name" value="NAD(P)-bd_dom_sf"/>
</dbReference>
<accession>A0A1T4XR47</accession>
<reference evidence="4" key="1">
    <citation type="submission" date="2017-02" db="EMBL/GenBank/DDBJ databases">
        <authorList>
            <person name="Varghese N."/>
            <person name="Submissions S."/>
        </authorList>
    </citation>
    <scope>NUCLEOTIDE SEQUENCE [LARGE SCALE GENOMIC DNA]</scope>
    <source>
        <strain evidence="4">DSM 23966</strain>
    </source>
</reference>
<dbReference type="EMBL" id="FUYJ01000001">
    <property type="protein sequence ID" value="SKA91618.1"/>
    <property type="molecule type" value="Genomic_DNA"/>
</dbReference>
<dbReference type="Pfam" id="PF16884">
    <property type="entry name" value="ADH_N_2"/>
    <property type="match status" value="1"/>
</dbReference>
<name>A0A1T4XR47_9BACL</name>
<proteinExistence type="predicted"/>
<dbReference type="InterPro" id="IPR041694">
    <property type="entry name" value="ADH_N_2"/>
</dbReference>
<dbReference type="FunFam" id="3.40.50.720:FF:000121">
    <property type="entry name" value="Prostaglandin reductase 2"/>
    <property type="match status" value="1"/>
</dbReference>
<dbReference type="PANTHER" id="PTHR43205:SF7">
    <property type="entry name" value="PROSTAGLANDIN REDUCTASE 1"/>
    <property type="match status" value="1"/>
</dbReference>
<dbReference type="InterPro" id="IPR020843">
    <property type="entry name" value="ER"/>
</dbReference>
<dbReference type="RefSeq" id="WP_078816861.1">
    <property type="nucleotide sequence ID" value="NZ_FUYJ01000001.1"/>
</dbReference>
<evidence type="ECO:0000313" key="4">
    <source>
        <dbReference type="Proteomes" id="UP000190042"/>
    </source>
</evidence>
<dbReference type="InterPro" id="IPR045010">
    <property type="entry name" value="MDR_fam"/>
</dbReference>